<reference evidence="2" key="1">
    <citation type="journal article" date="2023" name="Nat. Plants">
        <title>Single-cell RNA sequencing provides a high-resolution roadmap for understanding the multicellular compartmentation of specialized metabolism.</title>
        <authorList>
            <person name="Sun S."/>
            <person name="Shen X."/>
            <person name="Li Y."/>
            <person name="Li Y."/>
            <person name="Wang S."/>
            <person name="Li R."/>
            <person name="Zhang H."/>
            <person name="Shen G."/>
            <person name="Guo B."/>
            <person name="Wei J."/>
            <person name="Xu J."/>
            <person name="St-Pierre B."/>
            <person name="Chen S."/>
            <person name="Sun C."/>
        </authorList>
    </citation>
    <scope>NUCLEOTIDE SEQUENCE [LARGE SCALE GENOMIC DNA]</scope>
</reference>
<proteinExistence type="predicted"/>
<dbReference type="EMBL" id="CM044706">
    <property type="protein sequence ID" value="KAI5656773.1"/>
    <property type="molecule type" value="Genomic_DNA"/>
</dbReference>
<organism evidence="1 2">
    <name type="scientific">Catharanthus roseus</name>
    <name type="common">Madagascar periwinkle</name>
    <name type="synonym">Vinca rosea</name>
    <dbReference type="NCBI Taxonomy" id="4058"/>
    <lineage>
        <taxon>Eukaryota</taxon>
        <taxon>Viridiplantae</taxon>
        <taxon>Streptophyta</taxon>
        <taxon>Embryophyta</taxon>
        <taxon>Tracheophyta</taxon>
        <taxon>Spermatophyta</taxon>
        <taxon>Magnoliopsida</taxon>
        <taxon>eudicotyledons</taxon>
        <taxon>Gunneridae</taxon>
        <taxon>Pentapetalae</taxon>
        <taxon>asterids</taxon>
        <taxon>lamiids</taxon>
        <taxon>Gentianales</taxon>
        <taxon>Apocynaceae</taxon>
        <taxon>Rauvolfioideae</taxon>
        <taxon>Vinceae</taxon>
        <taxon>Catharanthinae</taxon>
        <taxon>Catharanthus</taxon>
    </lineage>
</organism>
<keyword evidence="2" id="KW-1185">Reference proteome</keyword>
<name>A0ACC0A784_CATRO</name>
<accession>A0ACC0A784</accession>
<evidence type="ECO:0000313" key="2">
    <source>
        <dbReference type="Proteomes" id="UP001060085"/>
    </source>
</evidence>
<sequence>MMASFKAIPICNPCSTANHKQQCHYNCNQKLSFSDFGSRSAILNLLPQKKWEYASRALVQSEGVKTSVEDDKPYVSSGDTKEIQITQARRFHKDLNLLPRPLSAADFSSSSADGSKVRIAYQGVPGAYSEAAALKAYPKCETVPCDQFEAAFKAVELWLVDKAVLPIENSVGGSIHRNYDLLLCHRLHIVGEVQLVVNHCLLGLPGVRKEDLKRVLSHPQALAQCELTLNKLAVTRVSADDTAGAAQIIAANSLRDTGAVASARAAEIYGLNILAEGIQDDSDNITRFLILAREPIIPGTDRPYKVVRLLFIWSDECMYVVYSLFHISFQTSIVFTLEEGPGVLFKALAVFALRGINLSKIESRPQRNRPLRIVDDSNRGSAKYFDYLFYIDFEASMAEVRAQYALGHLQEFARFLRVLGCYPMDTAL</sequence>
<protein>
    <submittedName>
        <fullName evidence="1">Uncharacterized protein</fullName>
    </submittedName>
</protein>
<comment type="caution">
    <text evidence="1">The sequence shown here is derived from an EMBL/GenBank/DDBJ whole genome shotgun (WGS) entry which is preliminary data.</text>
</comment>
<dbReference type="Proteomes" id="UP001060085">
    <property type="component" value="Linkage Group LG06"/>
</dbReference>
<gene>
    <name evidence="1" type="ORF">M9H77_25566</name>
</gene>
<evidence type="ECO:0000313" key="1">
    <source>
        <dbReference type="EMBL" id="KAI5656773.1"/>
    </source>
</evidence>